<comment type="caution">
    <text evidence="2">The sequence shown here is derived from an EMBL/GenBank/DDBJ whole genome shotgun (WGS) entry which is preliminary data.</text>
</comment>
<dbReference type="EMBL" id="JBBMFL010000022">
    <property type="protein sequence ID" value="MEQ2546120.1"/>
    <property type="molecule type" value="Genomic_DNA"/>
</dbReference>
<keyword evidence="1" id="KW-0732">Signal</keyword>
<feature type="signal peptide" evidence="1">
    <location>
        <begin position="1"/>
        <end position="32"/>
    </location>
</feature>
<evidence type="ECO:0000313" key="3">
    <source>
        <dbReference type="Proteomes" id="UP001460202"/>
    </source>
</evidence>
<dbReference type="RefSeq" id="WP_349094555.1">
    <property type="nucleotide sequence ID" value="NZ_JBBMFL010000022.1"/>
</dbReference>
<name>A0ABV1H0C7_9BACT</name>
<dbReference type="PROSITE" id="PS51257">
    <property type="entry name" value="PROKAR_LIPOPROTEIN"/>
    <property type="match status" value="1"/>
</dbReference>
<keyword evidence="3" id="KW-1185">Reference proteome</keyword>
<dbReference type="Proteomes" id="UP001460202">
    <property type="component" value="Unassembled WGS sequence"/>
</dbReference>
<organism evidence="2 3">
    <name type="scientific">Alistipes intestinihominis</name>
    <dbReference type="NCBI Taxonomy" id="3133172"/>
    <lineage>
        <taxon>Bacteria</taxon>
        <taxon>Pseudomonadati</taxon>
        <taxon>Bacteroidota</taxon>
        <taxon>Bacteroidia</taxon>
        <taxon>Bacteroidales</taxon>
        <taxon>Rikenellaceae</taxon>
        <taxon>Alistipes</taxon>
    </lineage>
</organism>
<accession>A0ABV1H0C7</accession>
<protein>
    <submittedName>
        <fullName evidence="2">Uncharacterized protein</fullName>
    </submittedName>
</protein>
<reference evidence="2 3" key="1">
    <citation type="submission" date="2024-03" db="EMBL/GenBank/DDBJ databases">
        <title>Human intestinal bacterial collection.</title>
        <authorList>
            <person name="Pauvert C."/>
            <person name="Hitch T.C.A."/>
            <person name="Clavel T."/>
        </authorList>
    </citation>
    <scope>NUCLEOTIDE SEQUENCE [LARGE SCALE GENOMIC DNA]</scope>
    <source>
        <strain evidence="2 3">CLA-KB-H122</strain>
    </source>
</reference>
<proteinExistence type="predicted"/>
<evidence type="ECO:0000256" key="1">
    <source>
        <dbReference type="SAM" id="SignalP"/>
    </source>
</evidence>
<sequence>MRTILPRKIPKRSVTSPIAVLLLTAAIPLGTACDDDKDYSRREYIEWSNTPEFDRKPDILHFSVNGSPENGCNAIYVRTNVPFTATVEFEEDEDNGEAAAPAWLELVKIEHDYLPGISRLLCKAAPHPGTYKERKGCISLHTEVEYLNDFIPIVQGFPARVEGDFDWLKYGSANPLETRGETAISGWTAEQKDKGWESTPAEEEGTAHCYGKNGYVRLGDDLGHGANLLSPYKPEIRSDTAVLVRFNAIAYAAADGTKDANELTVTVKGGGQFLDGATSKKLVLNHFDPSDEELPESMWENSRQKFIVVSHPKNTFTSNTRIELMAGDYVMESGNTRIFIDDFYIFRLRWYDYDDLFGGLPWEQQKNESGK</sequence>
<gene>
    <name evidence="2" type="ORF">WMO46_14330</name>
</gene>
<evidence type="ECO:0000313" key="2">
    <source>
        <dbReference type="EMBL" id="MEQ2546120.1"/>
    </source>
</evidence>
<feature type="chain" id="PRO_5047378931" evidence="1">
    <location>
        <begin position="33"/>
        <end position="371"/>
    </location>
</feature>